<dbReference type="OrthoDB" id="27861at10239"/>
<accession>A0A916NXM0</accession>
<dbReference type="EMBL" id="HF679132">
    <property type="protein sequence ID" value="CCU55648.1"/>
    <property type="molecule type" value="Genomic_DNA"/>
</dbReference>
<dbReference type="Proteomes" id="UP000792220">
    <property type="component" value="Genome"/>
</dbReference>
<keyword evidence="2" id="KW-1185">Reference proteome</keyword>
<dbReference type="GeneID" id="15613070"/>
<gene>
    <name evidence="1" type="ORF">CHBEV_080</name>
</gene>
<organismHost>
    <name type="scientific">Choristoneura fumiferana</name>
    <name type="common">Spruce budworm moth</name>
    <name type="synonym">Archips fumiferana</name>
    <dbReference type="NCBI Taxonomy" id="7141"/>
</organismHost>
<organism evidence="1 2">
    <name type="scientific">Choristoneura biennis entomopoxvirus</name>
    <name type="common">CbEPV</name>
    <dbReference type="NCBI Taxonomy" id="10288"/>
    <lineage>
        <taxon>Viruses</taxon>
        <taxon>Varidnaviria</taxon>
        <taxon>Bamfordvirae</taxon>
        <taxon>Nucleocytoviricota</taxon>
        <taxon>Pokkesviricetes</taxon>
        <taxon>Chitovirales</taxon>
        <taxon>Poxviridae</taxon>
        <taxon>Entomopoxvirinae</taxon>
        <taxon>Betaentomopoxvirus</taxon>
        <taxon>Betaentomopoxvirus cbiennis</taxon>
    </lineage>
</organism>
<evidence type="ECO:0000313" key="1">
    <source>
        <dbReference type="EMBL" id="CCU55648.1"/>
    </source>
</evidence>
<dbReference type="RefSeq" id="YP_008004150.1">
    <property type="nucleotide sequence ID" value="NC_021248.1"/>
</dbReference>
<reference evidence="1" key="1">
    <citation type="journal article" date="2013" name="J. Virol.">
        <title>New Insights into the Evolution of Entomopoxvirinae from the Complete Genome Sequences of Four Entomopoxviruses Infecting Adoxophyes honmai, Choristoneura biennis, Choristoneura rosaceana, and Mythimna separata.</title>
        <authorList>
            <person name="Theze J."/>
            <person name="Takatsuka J."/>
            <person name="Li Z."/>
            <person name="Gallais J."/>
            <person name="Doucet D."/>
            <person name="Arif B."/>
            <person name="Nakai M."/>
            <person name="Herniou E.A."/>
        </authorList>
    </citation>
    <scope>NUCLEOTIDE SEQUENCE</scope>
</reference>
<sequence length="67" mass="7742">MVYLIECKGVFLTHYYYLYDTGKINDKQLADIAEKAQSTMITLKVITTIRNLTIQNKIKPMDMISPV</sequence>
<dbReference type="KEGG" id="vg:15613070"/>
<proteinExistence type="predicted"/>
<name>A0A916NXM0_CBEPV</name>
<protein>
    <submittedName>
        <fullName evidence="1">Uncharacterized protein</fullName>
    </submittedName>
</protein>
<evidence type="ECO:0000313" key="2">
    <source>
        <dbReference type="Proteomes" id="UP000792220"/>
    </source>
</evidence>